<proteinExistence type="predicted"/>
<sequence length="67" mass="7612">MLRSCYCSSTSYFAITSEVQETTHRSYLAPIILDEKFDMDLCMDLSSIPEGDFGYILLGFSEEKPQS</sequence>
<accession>A0AAV1ZJ80</accession>
<protein>
    <submittedName>
        <fullName evidence="1">Uncharacterized protein</fullName>
    </submittedName>
</protein>
<evidence type="ECO:0000313" key="2">
    <source>
        <dbReference type="Proteomes" id="UP001497382"/>
    </source>
</evidence>
<comment type="caution">
    <text evidence="1">The sequence shown here is derived from an EMBL/GenBank/DDBJ whole genome shotgun (WGS) entry which is preliminary data.</text>
</comment>
<evidence type="ECO:0000313" key="1">
    <source>
        <dbReference type="EMBL" id="CAL1271797.1"/>
    </source>
</evidence>
<dbReference type="AlphaFoldDB" id="A0AAV1ZJ80"/>
<name>A0AAV1ZJ80_9ARAC</name>
<keyword evidence="2" id="KW-1185">Reference proteome</keyword>
<organism evidence="1 2">
    <name type="scientific">Larinioides sclopetarius</name>
    <dbReference type="NCBI Taxonomy" id="280406"/>
    <lineage>
        <taxon>Eukaryota</taxon>
        <taxon>Metazoa</taxon>
        <taxon>Ecdysozoa</taxon>
        <taxon>Arthropoda</taxon>
        <taxon>Chelicerata</taxon>
        <taxon>Arachnida</taxon>
        <taxon>Araneae</taxon>
        <taxon>Araneomorphae</taxon>
        <taxon>Entelegynae</taxon>
        <taxon>Araneoidea</taxon>
        <taxon>Araneidae</taxon>
        <taxon>Larinioides</taxon>
    </lineage>
</organism>
<dbReference type="EMBL" id="CAXIEN010000056">
    <property type="protein sequence ID" value="CAL1271797.1"/>
    <property type="molecule type" value="Genomic_DNA"/>
</dbReference>
<dbReference type="Proteomes" id="UP001497382">
    <property type="component" value="Unassembled WGS sequence"/>
</dbReference>
<reference evidence="1 2" key="1">
    <citation type="submission" date="2024-04" db="EMBL/GenBank/DDBJ databases">
        <authorList>
            <person name="Rising A."/>
            <person name="Reimegard J."/>
            <person name="Sonavane S."/>
            <person name="Akerstrom W."/>
            <person name="Nylinder S."/>
            <person name="Hedman E."/>
            <person name="Kallberg Y."/>
        </authorList>
    </citation>
    <scope>NUCLEOTIDE SEQUENCE [LARGE SCALE GENOMIC DNA]</scope>
</reference>
<gene>
    <name evidence="1" type="ORF">LARSCL_LOCUS6017</name>
</gene>